<protein>
    <submittedName>
        <fullName evidence="1">SprB repeat-containing protein</fullName>
    </submittedName>
</protein>
<dbReference type="RefSeq" id="WP_187468046.1">
    <property type="nucleotide sequence ID" value="NZ_JACSIT010000145.1"/>
</dbReference>
<evidence type="ECO:0000313" key="2">
    <source>
        <dbReference type="Proteomes" id="UP000650081"/>
    </source>
</evidence>
<feature type="non-terminal residue" evidence="1">
    <location>
        <position position="322"/>
    </location>
</feature>
<feature type="non-terminal residue" evidence="1">
    <location>
        <position position="1"/>
    </location>
</feature>
<evidence type="ECO:0000313" key="1">
    <source>
        <dbReference type="EMBL" id="MBC6996021.1"/>
    </source>
</evidence>
<proteinExistence type="predicted"/>
<dbReference type="Gene3D" id="2.60.40.740">
    <property type="match status" value="5"/>
</dbReference>
<dbReference type="AlphaFoldDB" id="A0A923PNL6"/>
<gene>
    <name evidence="1" type="ORF">H9S92_17765</name>
</gene>
<dbReference type="EMBL" id="JACSIT010000145">
    <property type="protein sequence ID" value="MBC6996021.1"/>
    <property type="molecule type" value="Genomic_DNA"/>
</dbReference>
<comment type="caution">
    <text evidence="1">The sequence shown here is derived from an EMBL/GenBank/DDBJ whole genome shotgun (WGS) entry which is preliminary data.</text>
</comment>
<dbReference type="InterPro" id="IPR025667">
    <property type="entry name" value="SprB_repeat"/>
</dbReference>
<dbReference type="Pfam" id="PF13573">
    <property type="entry name" value="SprB"/>
    <property type="match status" value="4"/>
</dbReference>
<keyword evidence="2" id="KW-1185">Reference proteome</keyword>
<reference evidence="1" key="1">
    <citation type="submission" date="2020-08" db="EMBL/GenBank/DDBJ databases">
        <title>Lewinella bacteria from marine environments.</title>
        <authorList>
            <person name="Zhong Y."/>
        </authorList>
    </citation>
    <scope>NUCLEOTIDE SEQUENCE</scope>
    <source>
        <strain evidence="1">KCTC 42187</strain>
    </source>
</reference>
<sequence length="322" mass="32492">LWSNGQTTATATGLAAGIYTVTVTDANGCTETATGTVNEPTELTLTGMETDVECNGDATGAINITVGGGTPDYTYLWSNGATTEDLTGLTAGIYSVTVTDANDCTIEATFEVEESTDLEATIADTDVLCNGDTDGTLTVVVTGGTPDYSYLWSNGQTTATATSLAAGTYTVTVTDANGCTEIATGTVNEPTDLEAAIADTDVLCNGDTDGTLTVVATGGTPDYTYLWSNGQTTATANGLAAGTYTVTVTDANGCTETATGMVNEPTDLEATIADADVLCNGDTDGTLTVVATGGTPDYTYLWSNGQTTATATGLAAGIYTVT</sequence>
<dbReference type="Proteomes" id="UP000650081">
    <property type="component" value="Unassembled WGS sequence"/>
</dbReference>
<organism evidence="1 2">
    <name type="scientific">Neolewinella lacunae</name>
    <dbReference type="NCBI Taxonomy" id="1517758"/>
    <lineage>
        <taxon>Bacteria</taxon>
        <taxon>Pseudomonadati</taxon>
        <taxon>Bacteroidota</taxon>
        <taxon>Saprospiria</taxon>
        <taxon>Saprospirales</taxon>
        <taxon>Lewinellaceae</taxon>
        <taxon>Neolewinella</taxon>
    </lineage>
</organism>
<name>A0A923PNL6_9BACT</name>
<accession>A0A923PNL6</accession>